<feature type="compositionally biased region" description="Basic residues" evidence="1">
    <location>
        <begin position="27"/>
        <end position="47"/>
    </location>
</feature>
<evidence type="ECO:0000313" key="2">
    <source>
        <dbReference type="EMBL" id="KAK4290935.1"/>
    </source>
</evidence>
<dbReference type="Proteomes" id="UP001292094">
    <property type="component" value="Unassembled WGS sequence"/>
</dbReference>
<dbReference type="EMBL" id="JAWZYT010005325">
    <property type="protein sequence ID" value="KAK4290935.1"/>
    <property type="molecule type" value="Genomic_DNA"/>
</dbReference>
<accession>A0AAE1NKN1</accession>
<feature type="region of interest" description="Disordered" evidence="1">
    <location>
        <begin position="1"/>
        <end position="57"/>
    </location>
</feature>
<evidence type="ECO:0008006" key="4">
    <source>
        <dbReference type="Google" id="ProtNLM"/>
    </source>
</evidence>
<feature type="compositionally biased region" description="Basic and acidic residues" evidence="1">
    <location>
        <begin position="48"/>
        <end position="57"/>
    </location>
</feature>
<protein>
    <recommendedName>
        <fullName evidence="4">BZIP domain-containing protein</fullName>
    </recommendedName>
</protein>
<organism evidence="2 3">
    <name type="scientific">Petrolisthes manimaculis</name>
    <dbReference type="NCBI Taxonomy" id="1843537"/>
    <lineage>
        <taxon>Eukaryota</taxon>
        <taxon>Metazoa</taxon>
        <taxon>Ecdysozoa</taxon>
        <taxon>Arthropoda</taxon>
        <taxon>Crustacea</taxon>
        <taxon>Multicrustacea</taxon>
        <taxon>Malacostraca</taxon>
        <taxon>Eumalacostraca</taxon>
        <taxon>Eucarida</taxon>
        <taxon>Decapoda</taxon>
        <taxon>Pleocyemata</taxon>
        <taxon>Anomura</taxon>
        <taxon>Galatheoidea</taxon>
        <taxon>Porcellanidae</taxon>
        <taxon>Petrolisthes</taxon>
    </lineage>
</organism>
<sequence>MESSGSDGYRTSDQGDSGDTPEDLTSRMRRRGNAMAAKKCREKKKKKLAAERAQRRAEPIIRERMSLAQLHIDRQLDQATKTSQQLQQRGSHYEQLIQVNEGLVREEKRNLLDKLKEVEDYASTLPDSHKAKSLLYKVVADQRVKFGRRLEYDL</sequence>
<keyword evidence="3" id="KW-1185">Reference proteome</keyword>
<reference evidence="2" key="1">
    <citation type="submission" date="2023-11" db="EMBL/GenBank/DDBJ databases">
        <title>Genome assemblies of two species of porcelain crab, Petrolisthes cinctipes and Petrolisthes manimaculis (Anomura: Porcellanidae).</title>
        <authorList>
            <person name="Angst P."/>
        </authorList>
    </citation>
    <scope>NUCLEOTIDE SEQUENCE</scope>
    <source>
        <strain evidence="2">PB745_02</strain>
        <tissue evidence="2">Gill</tissue>
    </source>
</reference>
<comment type="caution">
    <text evidence="2">The sequence shown here is derived from an EMBL/GenBank/DDBJ whole genome shotgun (WGS) entry which is preliminary data.</text>
</comment>
<name>A0AAE1NKN1_9EUCA</name>
<evidence type="ECO:0000313" key="3">
    <source>
        <dbReference type="Proteomes" id="UP001292094"/>
    </source>
</evidence>
<proteinExistence type="predicted"/>
<gene>
    <name evidence="2" type="ORF">Pmani_036206</name>
</gene>
<feature type="compositionally biased region" description="Polar residues" evidence="1">
    <location>
        <begin position="1"/>
        <end position="17"/>
    </location>
</feature>
<evidence type="ECO:0000256" key="1">
    <source>
        <dbReference type="SAM" id="MobiDB-lite"/>
    </source>
</evidence>
<dbReference type="AlphaFoldDB" id="A0AAE1NKN1"/>